<reference evidence="2" key="1">
    <citation type="submission" date="2021-02" db="EMBL/GenBank/DDBJ databases">
        <title>Psilocybe cubensis genome.</title>
        <authorList>
            <person name="Mckernan K.J."/>
            <person name="Crawford S."/>
            <person name="Trippe A."/>
            <person name="Kane L.T."/>
            <person name="Mclaughlin S."/>
        </authorList>
    </citation>
    <scope>NUCLEOTIDE SEQUENCE [LARGE SCALE GENOMIC DNA]</scope>
    <source>
        <strain evidence="2">MGC-MH-2018</strain>
    </source>
</reference>
<feature type="compositionally biased region" description="Low complexity" evidence="1">
    <location>
        <begin position="365"/>
        <end position="387"/>
    </location>
</feature>
<dbReference type="EMBL" id="JAFIQS010000003">
    <property type="protein sequence ID" value="KAG5171575.1"/>
    <property type="molecule type" value="Genomic_DNA"/>
</dbReference>
<dbReference type="AlphaFoldDB" id="A0A8H8CNA3"/>
<organism evidence="2">
    <name type="scientific">Psilocybe cubensis</name>
    <name type="common">Psychedelic mushroom</name>
    <name type="synonym">Stropharia cubensis</name>
    <dbReference type="NCBI Taxonomy" id="181762"/>
    <lineage>
        <taxon>Eukaryota</taxon>
        <taxon>Fungi</taxon>
        <taxon>Dikarya</taxon>
        <taxon>Basidiomycota</taxon>
        <taxon>Agaricomycotina</taxon>
        <taxon>Agaricomycetes</taxon>
        <taxon>Agaricomycetidae</taxon>
        <taxon>Agaricales</taxon>
        <taxon>Agaricineae</taxon>
        <taxon>Strophariaceae</taxon>
        <taxon>Psilocybe</taxon>
    </lineage>
</organism>
<feature type="compositionally biased region" description="Basic and acidic residues" evidence="1">
    <location>
        <begin position="230"/>
        <end position="246"/>
    </location>
</feature>
<feature type="compositionally biased region" description="Polar residues" evidence="1">
    <location>
        <begin position="340"/>
        <end position="364"/>
    </location>
</feature>
<feature type="compositionally biased region" description="Basic and acidic residues" evidence="1">
    <location>
        <begin position="299"/>
        <end position="310"/>
    </location>
</feature>
<evidence type="ECO:0000256" key="1">
    <source>
        <dbReference type="SAM" id="MobiDB-lite"/>
    </source>
</evidence>
<evidence type="ECO:0000313" key="2">
    <source>
        <dbReference type="EMBL" id="KAG5171575.1"/>
    </source>
</evidence>
<accession>A0A8H8CNA3</accession>
<gene>
    <name evidence="2" type="ORF">JR316_003662</name>
</gene>
<name>A0A8H8CNA3_PSICU</name>
<feature type="region of interest" description="Disordered" evidence="1">
    <location>
        <begin position="1"/>
        <end position="427"/>
    </location>
</feature>
<feature type="compositionally biased region" description="Low complexity" evidence="1">
    <location>
        <begin position="125"/>
        <end position="134"/>
    </location>
</feature>
<feature type="compositionally biased region" description="Basic and acidic residues" evidence="1">
    <location>
        <begin position="41"/>
        <end position="55"/>
    </location>
</feature>
<sequence>MANLPPRPETPPKLREERRHPDERDRDRRPAQPMSRINRSVPERDRSYVPSRRPDTYIPGQDSRRESDRRDLSRERDRDRFRDIDRDRDRDRDRRRDRDFDRSPRKWELSDRERRAYDRDRGSYRRPASPIRRPGPSRRDSRSPPRRRPPLRSPSPYRSRPRSRSRTRTRSPRRSPMPSRRVRLGNHSINTSPRSCSPRKRSRSRDRSMSIDKGPPTLALPRSSSQPPRDTSRPAKEEHVDVKPSEEVPTVKLEEQPILISPRDVPESSLSEEAKPSIHETPQAEQNSPLPDTSTQLHLKAEEIKPERQESIISFSPAGSKGTLKTETSEDVSNKMDIVNSPNQTSTNSKRSPSPQPHQRATITNPQRNRSGRSPPRGPRNFPRGLPTQPTYAIGRRDSRRSYPVPGQPSYGKSEPEIKLPTIPKYERPKPSPELIALEAELAKLRTLRVTYAHQDSTQVKGLQRALHELDMASIDLSAAEGRRRVADAQLERAKTGTLGIDAPDLIDV</sequence>
<protein>
    <submittedName>
        <fullName evidence="2">Uncharacterized protein</fullName>
    </submittedName>
</protein>
<comment type="caution">
    <text evidence="2">The sequence shown here is derived from an EMBL/GenBank/DDBJ whole genome shotgun (WGS) entry which is preliminary data.</text>
</comment>
<feature type="compositionally biased region" description="Basic residues" evidence="1">
    <location>
        <begin position="159"/>
        <end position="173"/>
    </location>
</feature>
<feature type="compositionally biased region" description="Basic and acidic residues" evidence="1">
    <location>
        <begin position="62"/>
        <end position="123"/>
    </location>
</feature>
<feature type="compositionally biased region" description="Basic and acidic residues" evidence="1">
    <location>
        <begin position="10"/>
        <end position="30"/>
    </location>
</feature>
<feature type="compositionally biased region" description="Polar residues" evidence="1">
    <location>
        <begin position="283"/>
        <end position="297"/>
    </location>
</feature>
<proteinExistence type="predicted"/>